<keyword evidence="2" id="KW-1185">Reference proteome</keyword>
<organism evidence="1 2">
    <name type="scientific">Rosa chinensis</name>
    <name type="common">China rose</name>
    <dbReference type="NCBI Taxonomy" id="74649"/>
    <lineage>
        <taxon>Eukaryota</taxon>
        <taxon>Viridiplantae</taxon>
        <taxon>Streptophyta</taxon>
        <taxon>Embryophyta</taxon>
        <taxon>Tracheophyta</taxon>
        <taxon>Spermatophyta</taxon>
        <taxon>Magnoliopsida</taxon>
        <taxon>eudicotyledons</taxon>
        <taxon>Gunneridae</taxon>
        <taxon>Pentapetalae</taxon>
        <taxon>rosids</taxon>
        <taxon>fabids</taxon>
        <taxon>Rosales</taxon>
        <taxon>Rosaceae</taxon>
        <taxon>Rosoideae</taxon>
        <taxon>Rosoideae incertae sedis</taxon>
        <taxon>Rosa</taxon>
    </lineage>
</organism>
<sequence length="83" mass="9639">MDHRDAARHVGFDIIDTRRCRCEEGLQQKREGGGELWNEVLNLLSSKILCCFLLLLFHHCCAPLRPPLPSFFTLARLSYIMYC</sequence>
<dbReference type="Gramene" id="PRQ32895">
    <property type="protein sequence ID" value="PRQ32895"/>
    <property type="gene ID" value="RchiOBHm_Chr5g0051481"/>
</dbReference>
<protein>
    <submittedName>
        <fullName evidence="1">Uncharacterized protein</fullName>
    </submittedName>
</protein>
<dbReference type="Proteomes" id="UP000238479">
    <property type="component" value="Chromosome 5"/>
</dbReference>
<reference evidence="1 2" key="1">
    <citation type="journal article" date="2018" name="Nat. Genet.">
        <title>The Rosa genome provides new insights in the design of modern roses.</title>
        <authorList>
            <person name="Bendahmane M."/>
        </authorList>
    </citation>
    <scope>NUCLEOTIDE SEQUENCE [LARGE SCALE GENOMIC DNA]</scope>
    <source>
        <strain evidence="2">cv. Old Blush</strain>
    </source>
</reference>
<gene>
    <name evidence="1" type="ORF">RchiOBHm_Chr5g0051481</name>
</gene>
<dbReference type="EMBL" id="PDCK01000043">
    <property type="protein sequence ID" value="PRQ32895.1"/>
    <property type="molecule type" value="Genomic_DNA"/>
</dbReference>
<evidence type="ECO:0000313" key="1">
    <source>
        <dbReference type="EMBL" id="PRQ32895.1"/>
    </source>
</evidence>
<dbReference type="AlphaFoldDB" id="A0A2P6QFD2"/>
<evidence type="ECO:0000313" key="2">
    <source>
        <dbReference type="Proteomes" id="UP000238479"/>
    </source>
</evidence>
<name>A0A2P6QFD2_ROSCH</name>
<accession>A0A2P6QFD2</accession>
<comment type="caution">
    <text evidence="1">The sequence shown here is derived from an EMBL/GenBank/DDBJ whole genome shotgun (WGS) entry which is preliminary data.</text>
</comment>
<proteinExistence type="predicted"/>